<proteinExistence type="inferred from homology"/>
<accession>A0A6I8PFG7</accession>
<dbReference type="InterPro" id="IPR029030">
    <property type="entry name" value="Caspase-like_dom_sf"/>
</dbReference>
<dbReference type="InterPro" id="IPR002138">
    <property type="entry name" value="Pept_C14_p10"/>
</dbReference>
<dbReference type="PROSITE" id="PS50208">
    <property type="entry name" value="CASPASE_P20"/>
    <property type="match status" value="1"/>
</dbReference>
<evidence type="ECO:0000256" key="9">
    <source>
        <dbReference type="ARBA" id="ARBA00023145"/>
    </source>
</evidence>
<feature type="domain" description="Caspase family p20" evidence="15">
    <location>
        <begin position="25"/>
        <end position="132"/>
    </location>
</feature>
<name>A0A6I8PFG7_ORNAN</name>
<dbReference type="GO" id="GO:0006508">
    <property type="term" value="P:proteolysis"/>
    <property type="evidence" value="ECO:0007669"/>
    <property type="project" value="UniProtKB-KW"/>
</dbReference>
<keyword evidence="4" id="KW-0963">Cytoplasm</keyword>
<evidence type="ECO:0000313" key="17">
    <source>
        <dbReference type="Proteomes" id="UP000002279"/>
    </source>
</evidence>
<reference evidence="16" key="3">
    <citation type="submission" date="2025-09" db="UniProtKB">
        <authorList>
            <consortium name="Ensembl"/>
        </authorList>
    </citation>
    <scope>IDENTIFICATION</scope>
    <source>
        <strain evidence="16">Glennie</strain>
    </source>
</reference>
<evidence type="ECO:0000256" key="8">
    <source>
        <dbReference type="ARBA" id="ARBA00022807"/>
    </source>
</evidence>
<reference evidence="16 17" key="1">
    <citation type="journal article" date="2008" name="Nature">
        <title>Genome analysis of the platypus reveals unique signatures of evolution.</title>
        <authorList>
            <person name="Warren W.C."/>
            <person name="Hillier L.W."/>
            <person name="Marshall Graves J.A."/>
            <person name="Birney E."/>
            <person name="Ponting C.P."/>
            <person name="Grutzner F."/>
            <person name="Belov K."/>
            <person name="Miller W."/>
            <person name="Clarke L."/>
            <person name="Chinwalla A.T."/>
            <person name="Yang S.P."/>
            <person name="Heger A."/>
            <person name="Locke D.P."/>
            <person name="Miethke P."/>
            <person name="Waters P.D."/>
            <person name="Veyrunes F."/>
            <person name="Fulton L."/>
            <person name="Fulton B."/>
            <person name="Graves T."/>
            <person name="Wallis J."/>
            <person name="Puente X.S."/>
            <person name="Lopez-Otin C."/>
            <person name="Ordonez G.R."/>
            <person name="Eichler E.E."/>
            <person name="Chen L."/>
            <person name="Cheng Z."/>
            <person name="Deakin J.E."/>
            <person name="Alsop A."/>
            <person name="Thompson K."/>
            <person name="Kirby P."/>
            <person name="Papenfuss A.T."/>
            <person name="Wakefield M.J."/>
            <person name="Olender T."/>
            <person name="Lancet D."/>
            <person name="Huttley G.A."/>
            <person name="Smit A.F."/>
            <person name="Pask A."/>
            <person name="Temple-Smith P."/>
            <person name="Batzer M.A."/>
            <person name="Walker J.A."/>
            <person name="Konkel M.K."/>
            <person name="Harris R.S."/>
            <person name="Whittington C.M."/>
            <person name="Wong E.S."/>
            <person name="Gemmell N.J."/>
            <person name="Buschiazzo E."/>
            <person name="Vargas Jentzsch I.M."/>
            <person name="Merkel A."/>
            <person name="Schmitz J."/>
            <person name="Zemann A."/>
            <person name="Churakov G."/>
            <person name="Kriegs J.O."/>
            <person name="Brosius J."/>
            <person name="Murchison E.P."/>
            <person name="Sachidanandam R."/>
            <person name="Smith C."/>
            <person name="Hannon G.J."/>
            <person name="Tsend-Ayush E."/>
            <person name="McMillan D."/>
            <person name="Attenborough R."/>
            <person name="Rens W."/>
            <person name="Ferguson-Smith M."/>
            <person name="Lefevre C.M."/>
            <person name="Sharp J.A."/>
            <person name="Nicholas K.R."/>
            <person name="Ray D.A."/>
            <person name="Kube M."/>
            <person name="Reinhardt R."/>
            <person name="Pringle T.H."/>
            <person name="Taylor J."/>
            <person name="Jones R.C."/>
            <person name="Nixon B."/>
            <person name="Dacheux J.L."/>
            <person name="Niwa H."/>
            <person name="Sekita Y."/>
            <person name="Huang X."/>
            <person name="Stark A."/>
            <person name="Kheradpour P."/>
            <person name="Kellis M."/>
            <person name="Flicek P."/>
            <person name="Chen Y."/>
            <person name="Webber C."/>
            <person name="Hardison R."/>
            <person name="Nelson J."/>
            <person name="Hallsworth-Pepin K."/>
            <person name="Delehaunty K."/>
            <person name="Markovic C."/>
            <person name="Minx P."/>
            <person name="Feng Y."/>
            <person name="Kremitzki C."/>
            <person name="Mitreva M."/>
            <person name="Glasscock J."/>
            <person name="Wylie T."/>
            <person name="Wohldmann P."/>
            <person name="Thiru P."/>
            <person name="Nhan M.N."/>
            <person name="Pohl C.S."/>
            <person name="Smith S.M."/>
            <person name="Hou S."/>
            <person name="Nefedov M."/>
            <person name="de Jong P.J."/>
            <person name="Renfree M.B."/>
            <person name="Mardis E.R."/>
            <person name="Wilson R.K."/>
        </authorList>
    </citation>
    <scope>NUCLEOTIDE SEQUENCE [LARGE SCALE GENOMIC DNA]</scope>
    <source>
        <strain evidence="16 17">Glennie</strain>
    </source>
</reference>
<keyword evidence="10" id="KW-0539">Nucleus</keyword>
<organism evidence="16 17">
    <name type="scientific">Ornithorhynchus anatinus</name>
    <name type="common">Duckbill platypus</name>
    <dbReference type="NCBI Taxonomy" id="9258"/>
    <lineage>
        <taxon>Eukaryota</taxon>
        <taxon>Metazoa</taxon>
        <taxon>Chordata</taxon>
        <taxon>Craniata</taxon>
        <taxon>Vertebrata</taxon>
        <taxon>Euteleostomi</taxon>
        <taxon>Mammalia</taxon>
        <taxon>Monotremata</taxon>
        <taxon>Ornithorhynchidae</taxon>
        <taxon>Ornithorhynchus</taxon>
    </lineage>
</organism>
<evidence type="ECO:0000256" key="11">
    <source>
        <dbReference type="ARBA" id="ARBA00064249"/>
    </source>
</evidence>
<dbReference type="RefSeq" id="XP_028906221.1">
    <property type="nucleotide sequence ID" value="XM_029050388.2"/>
</dbReference>
<evidence type="ECO:0000256" key="4">
    <source>
        <dbReference type="ARBA" id="ARBA00022490"/>
    </source>
</evidence>
<dbReference type="SMART" id="SM00115">
    <property type="entry name" value="CASc"/>
    <property type="match status" value="1"/>
</dbReference>
<comment type="subunit">
    <text evidence="11">Heterodimer of a large and a small subunit, both processed from the precursor; the mature active form is a p17/p10 dimer and the intermediate form a p20/p8 dimer.</text>
</comment>
<dbReference type="Bgee" id="ENSOANG00000039441">
    <property type="expression patterns" value="Expressed in ovary"/>
</dbReference>
<evidence type="ECO:0000256" key="2">
    <source>
        <dbReference type="ARBA" id="ARBA00004496"/>
    </source>
</evidence>
<dbReference type="FunFam" id="3.40.50.1460:FF:000015">
    <property type="entry name" value="Caspase 14"/>
    <property type="match status" value="1"/>
</dbReference>
<dbReference type="GeneID" id="100079030"/>
<dbReference type="GO" id="GO:0005654">
    <property type="term" value="C:nucleoplasm"/>
    <property type="evidence" value="ECO:0007669"/>
    <property type="project" value="Ensembl"/>
</dbReference>
<feature type="domain" description="Caspase family p10" evidence="14">
    <location>
        <begin position="151"/>
        <end position="238"/>
    </location>
</feature>
<dbReference type="PROSITE" id="PS50207">
    <property type="entry name" value="CASPASE_P10"/>
    <property type="match status" value="1"/>
</dbReference>
<dbReference type="InParanoid" id="A0A6I8PFG7"/>
<evidence type="ECO:0000256" key="12">
    <source>
        <dbReference type="ARBA" id="ARBA00068432"/>
    </source>
</evidence>
<dbReference type="AlphaFoldDB" id="A0A6I8PFG7"/>
<protein>
    <recommendedName>
        <fullName evidence="12">Caspase-14</fullName>
    </recommendedName>
</protein>
<keyword evidence="6" id="KW-0221">Differentiation</keyword>
<keyword evidence="17" id="KW-1185">Reference proteome</keyword>
<evidence type="ECO:0000313" key="16">
    <source>
        <dbReference type="Ensembl" id="ENSOANP00000052661.1"/>
    </source>
</evidence>
<dbReference type="OMA" id="REDPVSC"/>
<keyword evidence="7" id="KW-0378">Hydrolase</keyword>
<dbReference type="Ensembl" id="ENSOANT00000068432.1">
    <property type="protein sequence ID" value="ENSOANP00000052661.1"/>
    <property type="gene ID" value="ENSOANG00000039441.1"/>
</dbReference>
<dbReference type="InterPro" id="IPR033139">
    <property type="entry name" value="Caspase_cys_AS"/>
</dbReference>
<dbReference type="PANTHER" id="PTHR10454:SF131">
    <property type="entry name" value="CASPASE-14"/>
    <property type="match status" value="1"/>
</dbReference>
<evidence type="ECO:0000256" key="3">
    <source>
        <dbReference type="ARBA" id="ARBA00010134"/>
    </source>
</evidence>
<evidence type="ECO:0000259" key="15">
    <source>
        <dbReference type="PROSITE" id="PS50208"/>
    </source>
</evidence>
<dbReference type="InterPro" id="IPR015917">
    <property type="entry name" value="Pept_C14A"/>
</dbReference>
<dbReference type="InterPro" id="IPR001309">
    <property type="entry name" value="Pept_C14_p20"/>
</dbReference>
<dbReference type="PROSITE" id="PS01122">
    <property type="entry name" value="CASPASE_CYS"/>
    <property type="match status" value="1"/>
</dbReference>
<evidence type="ECO:0000259" key="14">
    <source>
        <dbReference type="PROSITE" id="PS50207"/>
    </source>
</evidence>
<keyword evidence="5" id="KW-0645">Protease</keyword>
<evidence type="ECO:0000256" key="10">
    <source>
        <dbReference type="ARBA" id="ARBA00023242"/>
    </source>
</evidence>
<keyword evidence="9" id="KW-0865">Zymogen</keyword>
<dbReference type="CTD" id="23581"/>
<comment type="subcellular location">
    <subcellularLocation>
        <location evidence="2">Cytoplasm</location>
    </subcellularLocation>
    <subcellularLocation>
        <location evidence="1">Nucleus</location>
    </subcellularLocation>
</comment>
<evidence type="ECO:0000256" key="13">
    <source>
        <dbReference type="RuleBase" id="RU003971"/>
    </source>
</evidence>
<sequence>MSSEEMVYDMSGARLALTLCITKDREGAEPDIAALERMYQALRFESTVRRDPPAKAFRDELVRFREEMEGRKDPVSCCFVVLMAHGKEGHLLGADEQVVELEELYDVLTNKSCRALLGKPKVFILQACRGDQKDSGEMLRTEEVLTTMIQKVPRIPTFTDTLHVYSTVEGYIAYRNVKEGSCFIQTLVDVFTKEKSHILDLLTEVTRRMAEAELVWEGQVRKVNPEIYSTLRKQLYLQ</sequence>
<dbReference type="Gene3D" id="3.40.50.1460">
    <property type="match status" value="1"/>
</dbReference>
<dbReference type="KEGG" id="oaa:100079030"/>
<dbReference type="InterPro" id="IPR002398">
    <property type="entry name" value="Pept_C14"/>
</dbReference>
<dbReference type="InterPro" id="IPR011600">
    <property type="entry name" value="Pept_C14_caspase"/>
</dbReference>
<dbReference type="SUPFAM" id="SSF52129">
    <property type="entry name" value="Caspase-like"/>
    <property type="match status" value="1"/>
</dbReference>
<evidence type="ECO:0000256" key="6">
    <source>
        <dbReference type="ARBA" id="ARBA00022782"/>
    </source>
</evidence>
<keyword evidence="8" id="KW-0788">Thiol protease</keyword>
<dbReference type="OrthoDB" id="6044770at2759"/>
<reference evidence="16" key="2">
    <citation type="submission" date="2025-08" db="UniProtKB">
        <authorList>
            <consortium name="Ensembl"/>
        </authorList>
    </citation>
    <scope>IDENTIFICATION</scope>
    <source>
        <strain evidence="16">Glennie</strain>
    </source>
</reference>
<dbReference type="GO" id="GO:0005829">
    <property type="term" value="C:cytosol"/>
    <property type="evidence" value="ECO:0000318"/>
    <property type="project" value="GO_Central"/>
</dbReference>
<evidence type="ECO:0000256" key="5">
    <source>
        <dbReference type="ARBA" id="ARBA00022670"/>
    </source>
</evidence>
<dbReference type="Proteomes" id="UP000002279">
    <property type="component" value="Chromosome X1"/>
</dbReference>
<dbReference type="GO" id="GO:0005737">
    <property type="term" value="C:cytoplasm"/>
    <property type="evidence" value="ECO:0000318"/>
    <property type="project" value="GO_Central"/>
</dbReference>
<dbReference type="PRINTS" id="PR00376">
    <property type="entry name" value="IL1BCENZYME"/>
</dbReference>
<dbReference type="GeneTree" id="ENSGT00940000162117"/>
<comment type="similarity">
    <text evidence="3 13">Belongs to the peptidase C14A family.</text>
</comment>
<dbReference type="Pfam" id="PF00656">
    <property type="entry name" value="Peptidase_C14"/>
    <property type="match status" value="1"/>
</dbReference>
<evidence type="ECO:0000256" key="1">
    <source>
        <dbReference type="ARBA" id="ARBA00004123"/>
    </source>
</evidence>
<dbReference type="GO" id="GO:0005739">
    <property type="term" value="C:mitochondrion"/>
    <property type="evidence" value="ECO:0007669"/>
    <property type="project" value="Ensembl"/>
</dbReference>
<dbReference type="PANTHER" id="PTHR10454">
    <property type="entry name" value="CASPASE"/>
    <property type="match status" value="1"/>
</dbReference>
<evidence type="ECO:0000256" key="7">
    <source>
        <dbReference type="ARBA" id="ARBA00022801"/>
    </source>
</evidence>
<dbReference type="FunCoup" id="A0A6I8PFG7">
    <property type="interactions" value="125"/>
</dbReference>
<dbReference type="GO" id="GO:0030154">
    <property type="term" value="P:cell differentiation"/>
    <property type="evidence" value="ECO:0007669"/>
    <property type="project" value="UniProtKB-KW"/>
</dbReference>
<dbReference type="CDD" id="cd00032">
    <property type="entry name" value="CASc"/>
    <property type="match status" value="1"/>
</dbReference>
<gene>
    <name evidence="16" type="primary">CASP14</name>
</gene>
<dbReference type="GO" id="GO:0043525">
    <property type="term" value="P:positive regulation of neuron apoptotic process"/>
    <property type="evidence" value="ECO:0000318"/>
    <property type="project" value="GO_Central"/>
</dbReference>
<dbReference type="GO" id="GO:0004197">
    <property type="term" value="F:cysteine-type endopeptidase activity"/>
    <property type="evidence" value="ECO:0007669"/>
    <property type="project" value="InterPro"/>
</dbReference>